<dbReference type="GO" id="GO:0006865">
    <property type="term" value="P:amino acid transport"/>
    <property type="evidence" value="ECO:0007669"/>
    <property type="project" value="TreeGrafter"/>
</dbReference>
<dbReference type="AlphaFoldDB" id="A0A3P8BPS1"/>
<feature type="compositionally biased region" description="Basic and acidic residues" evidence="9">
    <location>
        <begin position="1"/>
        <end position="16"/>
    </location>
</feature>
<evidence type="ECO:0000256" key="2">
    <source>
        <dbReference type="ARBA" id="ARBA00022448"/>
    </source>
</evidence>
<evidence type="ECO:0000313" key="12">
    <source>
        <dbReference type="Proteomes" id="UP000050761"/>
    </source>
</evidence>
<evidence type="ECO:0000313" key="13">
    <source>
        <dbReference type="WBParaSite" id="HPBE_0000894601-mRNA-1"/>
    </source>
</evidence>
<keyword evidence="8" id="KW-1015">Disulfide bond</keyword>
<gene>
    <name evidence="11" type="ORF">HPBE_LOCUS8947</name>
</gene>
<dbReference type="InterPro" id="IPR037272">
    <property type="entry name" value="SNS_sf"/>
</dbReference>
<evidence type="ECO:0000256" key="1">
    <source>
        <dbReference type="ARBA" id="ARBA00004141"/>
    </source>
</evidence>
<organism evidence="11">
    <name type="scientific">Heligmosomoides polygyrus</name>
    <name type="common">Parasitic roundworm</name>
    <dbReference type="NCBI Taxonomy" id="6339"/>
    <lineage>
        <taxon>Eukaryota</taxon>
        <taxon>Metazoa</taxon>
        <taxon>Ecdysozoa</taxon>
        <taxon>Nematoda</taxon>
        <taxon>Chromadorea</taxon>
        <taxon>Rhabditida</taxon>
        <taxon>Rhabditina</taxon>
        <taxon>Rhabditomorpha</taxon>
        <taxon>Strongyloidea</taxon>
        <taxon>Heligmosomidae</taxon>
        <taxon>Heligmosomoides</taxon>
    </lineage>
</organism>
<proteinExistence type="predicted"/>
<name>A0A3P8BPS1_HELPZ</name>
<evidence type="ECO:0000256" key="10">
    <source>
        <dbReference type="SAM" id="Phobius"/>
    </source>
</evidence>
<feature type="transmembrane region" description="Helical" evidence="10">
    <location>
        <begin position="501"/>
        <end position="524"/>
    </location>
</feature>
<evidence type="ECO:0000256" key="4">
    <source>
        <dbReference type="ARBA" id="ARBA00022847"/>
    </source>
</evidence>
<reference evidence="11 12" key="1">
    <citation type="submission" date="2018-11" db="EMBL/GenBank/DDBJ databases">
        <authorList>
            <consortium name="Pathogen Informatics"/>
        </authorList>
    </citation>
    <scope>NUCLEOTIDE SEQUENCE [LARGE SCALE GENOMIC DNA]</scope>
</reference>
<keyword evidence="3 10" id="KW-0812">Transmembrane</keyword>
<dbReference type="Pfam" id="PF00209">
    <property type="entry name" value="SNF"/>
    <property type="match status" value="1"/>
</dbReference>
<keyword evidence="2" id="KW-0813">Transport</keyword>
<feature type="transmembrane region" description="Helical" evidence="10">
    <location>
        <begin position="410"/>
        <end position="438"/>
    </location>
</feature>
<feature type="binding site" evidence="7">
    <location>
        <position position="88"/>
    </location>
    <ligand>
        <name>Na(+)</name>
        <dbReference type="ChEBI" id="CHEBI:29101"/>
        <label>1</label>
    </ligand>
</feature>
<dbReference type="PROSITE" id="PS50267">
    <property type="entry name" value="NA_NEUROTRAN_SYMP_3"/>
    <property type="match status" value="1"/>
</dbReference>
<reference evidence="13" key="2">
    <citation type="submission" date="2019-09" db="UniProtKB">
        <authorList>
            <consortium name="WormBaseParasite"/>
        </authorList>
    </citation>
    <scope>IDENTIFICATION</scope>
</reference>
<dbReference type="EMBL" id="UZAH01026298">
    <property type="protein sequence ID" value="VDO78498.1"/>
    <property type="molecule type" value="Genomic_DNA"/>
</dbReference>
<evidence type="ECO:0000256" key="6">
    <source>
        <dbReference type="ARBA" id="ARBA00023136"/>
    </source>
</evidence>
<keyword evidence="12" id="KW-1185">Reference proteome</keyword>
<feature type="transmembrane region" description="Helical" evidence="10">
    <location>
        <begin position="98"/>
        <end position="121"/>
    </location>
</feature>
<dbReference type="GO" id="GO:0046872">
    <property type="term" value="F:metal ion binding"/>
    <property type="evidence" value="ECO:0007669"/>
    <property type="project" value="UniProtKB-KW"/>
</dbReference>
<dbReference type="GO" id="GO:0015293">
    <property type="term" value="F:symporter activity"/>
    <property type="evidence" value="ECO:0007669"/>
    <property type="project" value="UniProtKB-KW"/>
</dbReference>
<dbReference type="GO" id="GO:0005886">
    <property type="term" value="C:plasma membrane"/>
    <property type="evidence" value="ECO:0007669"/>
    <property type="project" value="TreeGrafter"/>
</dbReference>
<evidence type="ECO:0000256" key="7">
    <source>
        <dbReference type="PIRSR" id="PIRSR600175-1"/>
    </source>
</evidence>
<keyword evidence="6 10" id="KW-0472">Membrane</keyword>
<feature type="transmembrane region" description="Helical" evidence="10">
    <location>
        <begin position="142"/>
        <end position="161"/>
    </location>
</feature>
<sequence>MSAAAGKDRTVDKIGETAEANAEGSEGSGDSSSECSEEIVVYETPENQTYERRVVIGLLSRVSFREQFWTNKVASYFVILSFLLTVDNVMYFNIFTHTFGMCWALVYVICMLIVGFPLAYLEMALGQYTSTGILLVFDRMTPGFVGVGISALLFNFILAAFDHSLFVDMTSVATEALIIINNEMPWHRCLSELDTKACHTWGRDCSNIKSTDIPEFPSKLAFNAGKEFAFVQKGDSCIRAMTRGIHNGVADTRGQLVTMTVAIIGYFDCMFLTVMVTFVTYFYSLFHIFTIDSYKQQIRMLYPALSRELGQSVAVMGILELLQEDPQRRIRELAEQLECSHTTIVASPAWPWEEIVRFEILAAAVVEANPAFTDWITRFVVVVLIVLLNTLLELGFTYKHGYIRLATLSLVVFPLVGAVIVFCEVVVVGLFYGFRVFFSNTSLMAYGMQKSESKKLKLILNSFALADWALVLPVACIFMLVTTMHYDIKGGKERGVELMDFFNWMWTAIFLLPIPGLLIFAVLYQYSIGNNIYPLFKRNPDLWGPRSRSNRNEAERAERMIRKWW</sequence>
<keyword evidence="7" id="KW-0915">Sodium</keyword>
<accession>A0A3P8BPS1</accession>
<keyword evidence="4" id="KW-0769">Symport</keyword>
<feature type="region of interest" description="Disordered" evidence="9">
    <location>
        <begin position="1"/>
        <end position="34"/>
    </location>
</feature>
<comment type="subcellular location">
    <subcellularLocation>
        <location evidence="1">Membrane</location>
        <topology evidence="1">Multi-pass membrane protein</topology>
    </subcellularLocation>
</comment>
<dbReference type="Proteomes" id="UP000050761">
    <property type="component" value="Unassembled WGS sequence"/>
</dbReference>
<evidence type="ECO:0000256" key="5">
    <source>
        <dbReference type="ARBA" id="ARBA00022989"/>
    </source>
</evidence>
<feature type="transmembrane region" description="Helical" evidence="10">
    <location>
        <begin position="73"/>
        <end position="92"/>
    </location>
</feature>
<feature type="transmembrane region" description="Helical" evidence="10">
    <location>
        <begin position="458"/>
        <end position="481"/>
    </location>
</feature>
<dbReference type="PANTHER" id="PTHR11616:SF240">
    <property type="entry name" value="BLOATED TUBULES, ISOFORM B-RELATED"/>
    <property type="match status" value="1"/>
</dbReference>
<dbReference type="WBParaSite" id="HPBE_0000894601-mRNA-1">
    <property type="protein sequence ID" value="HPBE_0000894601-mRNA-1"/>
    <property type="gene ID" value="HPBE_0000894601"/>
</dbReference>
<dbReference type="InterPro" id="IPR000175">
    <property type="entry name" value="Na/ntran_symport"/>
</dbReference>
<evidence type="ECO:0000256" key="8">
    <source>
        <dbReference type="PIRSR" id="PIRSR600175-2"/>
    </source>
</evidence>
<feature type="compositionally biased region" description="Low complexity" evidence="9">
    <location>
        <begin position="17"/>
        <end position="34"/>
    </location>
</feature>
<dbReference type="OrthoDB" id="6581954at2759"/>
<evidence type="ECO:0000313" key="11">
    <source>
        <dbReference type="EMBL" id="VDO78498.1"/>
    </source>
</evidence>
<dbReference type="SUPFAM" id="SSF161070">
    <property type="entry name" value="SNF-like"/>
    <property type="match status" value="1"/>
</dbReference>
<keyword evidence="7" id="KW-0479">Metal-binding</keyword>
<feature type="transmembrane region" description="Helical" evidence="10">
    <location>
        <begin position="263"/>
        <end position="289"/>
    </location>
</feature>
<evidence type="ECO:0000256" key="3">
    <source>
        <dbReference type="ARBA" id="ARBA00022692"/>
    </source>
</evidence>
<feature type="transmembrane region" description="Helical" evidence="10">
    <location>
        <begin position="379"/>
        <end position="398"/>
    </location>
</feature>
<evidence type="ECO:0000256" key="9">
    <source>
        <dbReference type="SAM" id="MobiDB-lite"/>
    </source>
</evidence>
<keyword evidence="5 10" id="KW-1133">Transmembrane helix</keyword>
<dbReference type="GO" id="GO:0035725">
    <property type="term" value="P:sodium ion transmembrane transport"/>
    <property type="evidence" value="ECO:0007669"/>
    <property type="project" value="TreeGrafter"/>
</dbReference>
<protein>
    <submittedName>
        <fullName evidence="13">Lipase_3 domain-containing protein</fullName>
    </submittedName>
</protein>
<dbReference type="PANTHER" id="PTHR11616">
    <property type="entry name" value="SODIUM/CHLORIDE DEPENDENT TRANSPORTER"/>
    <property type="match status" value="1"/>
</dbReference>
<feature type="disulfide bond" evidence="8">
    <location>
        <begin position="189"/>
        <end position="198"/>
    </location>
</feature>